<protein>
    <submittedName>
        <fullName evidence="2">Uncharacterized protein</fullName>
    </submittedName>
</protein>
<dbReference type="AlphaFoldDB" id="E9GCD8"/>
<name>E9GCD8_DAPPU</name>
<keyword evidence="3" id="KW-1185">Reference proteome</keyword>
<evidence type="ECO:0000313" key="2">
    <source>
        <dbReference type="EMBL" id="EFX82530.1"/>
    </source>
</evidence>
<evidence type="ECO:0000313" key="3">
    <source>
        <dbReference type="Proteomes" id="UP000000305"/>
    </source>
</evidence>
<evidence type="ECO:0000256" key="1">
    <source>
        <dbReference type="SAM" id="MobiDB-lite"/>
    </source>
</evidence>
<dbReference type="KEGG" id="dpx:DAPPUDRAFT_240737"/>
<reference evidence="2 3" key="1">
    <citation type="journal article" date="2011" name="Science">
        <title>The ecoresponsive genome of Daphnia pulex.</title>
        <authorList>
            <person name="Colbourne J.K."/>
            <person name="Pfrender M.E."/>
            <person name="Gilbert D."/>
            <person name="Thomas W.K."/>
            <person name="Tucker A."/>
            <person name="Oakley T.H."/>
            <person name="Tokishita S."/>
            <person name="Aerts A."/>
            <person name="Arnold G.J."/>
            <person name="Basu M.K."/>
            <person name="Bauer D.J."/>
            <person name="Caceres C.E."/>
            <person name="Carmel L."/>
            <person name="Casola C."/>
            <person name="Choi J.H."/>
            <person name="Detter J.C."/>
            <person name="Dong Q."/>
            <person name="Dusheyko S."/>
            <person name="Eads B.D."/>
            <person name="Frohlich T."/>
            <person name="Geiler-Samerotte K.A."/>
            <person name="Gerlach D."/>
            <person name="Hatcher P."/>
            <person name="Jogdeo S."/>
            <person name="Krijgsveld J."/>
            <person name="Kriventseva E.V."/>
            <person name="Kultz D."/>
            <person name="Laforsch C."/>
            <person name="Lindquist E."/>
            <person name="Lopez J."/>
            <person name="Manak J.R."/>
            <person name="Muller J."/>
            <person name="Pangilinan J."/>
            <person name="Patwardhan R.P."/>
            <person name="Pitluck S."/>
            <person name="Pritham E.J."/>
            <person name="Rechtsteiner A."/>
            <person name="Rho M."/>
            <person name="Rogozin I.B."/>
            <person name="Sakarya O."/>
            <person name="Salamov A."/>
            <person name="Schaack S."/>
            <person name="Shapiro H."/>
            <person name="Shiga Y."/>
            <person name="Skalitzky C."/>
            <person name="Smith Z."/>
            <person name="Souvorov A."/>
            <person name="Sung W."/>
            <person name="Tang Z."/>
            <person name="Tsuchiya D."/>
            <person name="Tu H."/>
            <person name="Vos H."/>
            <person name="Wang M."/>
            <person name="Wolf Y.I."/>
            <person name="Yamagata H."/>
            <person name="Yamada T."/>
            <person name="Ye Y."/>
            <person name="Shaw J.R."/>
            <person name="Andrews J."/>
            <person name="Crease T.J."/>
            <person name="Tang H."/>
            <person name="Lucas S.M."/>
            <person name="Robertson H.M."/>
            <person name="Bork P."/>
            <person name="Koonin E.V."/>
            <person name="Zdobnov E.M."/>
            <person name="Grigoriev I.V."/>
            <person name="Lynch M."/>
            <person name="Boore J.L."/>
        </authorList>
    </citation>
    <scope>NUCLEOTIDE SEQUENCE [LARGE SCALE GENOMIC DNA]</scope>
</reference>
<feature type="compositionally biased region" description="Low complexity" evidence="1">
    <location>
        <begin position="71"/>
        <end position="98"/>
    </location>
</feature>
<dbReference type="EMBL" id="GL732539">
    <property type="protein sequence ID" value="EFX82530.1"/>
    <property type="molecule type" value="Genomic_DNA"/>
</dbReference>
<dbReference type="InParanoid" id="E9GCD8"/>
<gene>
    <name evidence="2" type="ORF">DAPPUDRAFT_240737</name>
</gene>
<accession>E9GCD8</accession>
<feature type="region of interest" description="Disordered" evidence="1">
    <location>
        <begin position="59"/>
        <end position="98"/>
    </location>
</feature>
<proteinExistence type="predicted"/>
<dbReference type="Proteomes" id="UP000000305">
    <property type="component" value="Unassembled WGS sequence"/>
</dbReference>
<organism evidence="2 3">
    <name type="scientific">Daphnia pulex</name>
    <name type="common">Water flea</name>
    <dbReference type="NCBI Taxonomy" id="6669"/>
    <lineage>
        <taxon>Eukaryota</taxon>
        <taxon>Metazoa</taxon>
        <taxon>Ecdysozoa</taxon>
        <taxon>Arthropoda</taxon>
        <taxon>Crustacea</taxon>
        <taxon>Branchiopoda</taxon>
        <taxon>Diplostraca</taxon>
        <taxon>Cladocera</taxon>
        <taxon>Anomopoda</taxon>
        <taxon>Daphniidae</taxon>
        <taxon>Daphnia</taxon>
    </lineage>
</organism>
<dbReference type="HOGENOM" id="CLU_2335720_0_0_1"/>
<sequence length="98" mass="10977">MVTKLMIVRCISVAKSRYDSGRHHIQDKEYNLPRMSDVTLSEQRYGHVDALLTIPVSHTSVKTRTHEINRGSSTSPHGPGQPGQPGQQMLQQKQSKAK</sequence>